<dbReference type="InterPro" id="IPR018247">
    <property type="entry name" value="EF_Hand_1_Ca_BS"/>
</dbReference>
<accession>A0ABQ4NFH4</accession>
<dbReference type="RefSeq" id="WP_213531597.1">
    <property type="nucleotide sequence ID" value="NZ_BOVJ01000230.1"/>
</dbReference>
<dbReference type="EMBL" id="BOVJ01000230">
    <property type="protein sequence ID" value="GIQ66937.1"/>
    <property type="molecule type" value="Genomic_DNA"/>
</dbReference>
<dbReference type="Proteomes" id="UP000680304">
    <property type="component" value="Unassembled WGS sequence"/>
</dbReference>
<dbReference type="Gene3D" id="1.10.1330.10">
    <property type="entry name" value="Dockerin domain"/>
    <property type="match status" value="1"/>
</dbReference>
<feature type="chain" id="PRO_5045434813" description="Dockerin domain-containing protein" evidence="1">
    <location>
        <begin position="27"/>
        <end position="742"/>
    </location>
</feature>
<evidence type="ECO:0000313" key="2">
    <source>
        <dbReference type="EMBL" id="GIQ66937.1"/>
    </source>
</evidence>
<reference evidence="2 3" key="1">
    <citation type="submission" date="2021-04" db="EMBL/GenBank/DDBJ databases">
        <title>Draft genome sequence of Paenibacillus cisolokensis, LC2-13A.</title>
        <authorList>
            <person name="Uke A."/>
            <person name="Chhe C."/>
            <person name="Baramee S."/>
            <person name="Kosugi A."/>
        </authorList>
    </citation>
    <scope>NUCLEOTIDE SEQUENCE [LARGE SCALE GENOMIC DNA]</scope>
    <source>
        <strain evidence="2 3">LC2-13A</strain>
    </source>
</reference>
<proteinExistence type="predicted"/>
<dbReference type="CDD" id="cd14256">
    <property type="entry name" value="Dockerin_I"/>
    <property type="match status" value="1"/>
</dbReference>
<dbReference type="SUPFAM" id="SSF63446">
    <property type="entry name" value="Type I dockerin domain"/>
    <property type="match status" value="1"/>
</dbReference>
<comment type="caution">
    <text evidence="2">The sequence shown here is derived from an EMBL/GenBank/DDBJ whole genome shotgun (WGS) entry which is preliminary data.</text>
</comment>
<sequence length="742" mass="80643">MIRFFGKMAAVALASSLVLSAGTAQADAASPRPSSKLERKVYGEPEKLLAPMNSAISIFDGAVGREDGHDVMYTTTKGTTAVFSVVDLDDYKLLRSMPIPGVTDSWQHEVAPDGTVYIAAGGGSQPKLWSYSPETKELKGVADIPDASSTWALVTDEAGNAYVGTYPSGKVYRYDPVTKQVRDYGRLIGETSQEYVRSMAYYKGHIYAGTHDKKIFKLNVETGAKEDIADDPILDGEESFVYDLDEAGGYLFARFSKSSNMYVYDLEGERWLDTVIPNVTGLHVPKALEGKTYFISGGKLKSFDLAAHVVEDTGMAYASGLRGADWVYVDDPKLPGPNLVTIQFGGSVTFFNLETKTVRVFPPVVAPSASIVQAVETGPEGNLYVSGYTSAIGAIYNPATGQNTTITLGQADTMTPFEGDMWMGVYPNGYMYRYDPDKAPGAQNPEQMFQIGSDQDRINALTAAEGKLYIGTIPYYGKLGGAITVYDPHASGGPSVEVYRNVVENQSITGLAYRDGKIYGTTTIFGGLGSDPAASEAKMFVWDTESRTTVAEFTPRAEGIERPRLIGGISLGPDGLLWSTANGVIFAVNPQTLEVVKSRNLYPEVTDYGMWRPAKLYWSQDGLLYANVASKLTAIDPETLDFRYLGESESFALGADGNLYFTPTNEKTMLYKIAVSDRNIPGDVDGDGIVTGKDVSLVACHQHETVTEENRIYDVNQDGKIDSADVRLTVQLMRESRNEAKP</sequence>
<dbReference type="InterPro" id="IPR036439">
    <property type="entry name" value="Dockerin_dom_sf"/>
</dbReference>
<dbReference type="InterPro" id="IPR051344">
    <property type="entry name" value="Vgb"/>
</dbReference>
<dbReference type="InterPro" id="IPR002105">
    <property type="entry name" value="Dockerin_1_rpt"/>
</dbReference>
<evidence type="ECO:0000256" key="1">
    <source>
        <dbReference type="SAM" id="SignalP"/>
    </source>
</evidence>
<evidence type="ECO:0008006" key="4">
    <source>
        <dbReference type="Google" id="ProtNLM"/>
    </source>
</evidence>
<dbReference type="InterPro" id="IPR015943">
    <property type="entry name" value="WD40/YVTN_repeat-like_dom_sf"/>
</dbReference>
<dbReference type="PANTHER" id="PTHR40274:SF3">
    <property type="entry name" value="VIRGINIAMYCIN B LYASE"/>
    <property type="match status" value="1"/>
</dbReference>
<dbReference type="Gene3D" id="2.130.10.10">
    <property type="entry name" value="YVTN repeat-like/Quinoprotein amine dehydrogenase"/>
    <property type="match status" value="1"/>
</dbReference>
<protein>
    <recommendedName>
        <fullName evidence="4">Dockerin domain-containing protein</fullName>
    </recommendedName>
</protein>
<keyword evidence="3" id="KW-1185">Reference proteome</keyword>
<dbReference type="SUPFAM" id="SSF50952">
    <property type="entry name" value="Soluble quinoprotein glucose dehydrogenase"/>
    <property type="match status" value="1"/>
</dbReference>
<dbReference type="InterPro" id="IPR011047">
    <property type="entry name" value="Quinoprotein_ADH-like_sf"/>
</dbReference>
<feature type="signal peptide" evidence="1">
    <location>
        <begin position="1"/>
        <end position="26"/>
    </location>
</feature>
<dbReference type="InterPro" id="IPR011041">
    <property type="entry name" value="Quinoprot_gluc/sorb_DH_b-prop"/>
</dbReference>
<keyword evidence="1" id="KW-0732">Signal</keyword>
<name>A0ABQ4NFH4_9BACL</name>
<dbReference type="Pfam" id="PF00404">
    <property type="entry name" value="Dockerin_1"/>
    <property type="match status" value="1"/>
</dbReference>
<organism evidence="2 3">
    <name type="scientific">Paenibacillus cisolokensis</name>
    <dbReference type="NCBI Taxonomy" id="1658519"/>
    <lineage>
        <taxon>Bacteria</taxon>
        <taxon>Bacillati</taxon>
        <taxon>Bacillota</taxon>
        <taxon>Bacilli</taxon>
        <taxon>Bacillales</taxon>
        <taxon>Paenibacillaceae</taxon>
        <taxon>Paenibacillus</taxon>
    </lineage>
</organism>
<dbReference type="PROSITE" id="PS00018">
    <property type="entry name" value="EF_HAND_1"/>
    <property type="match status" value="2"/>
</dbReference>
<evidence type="ECO:0000313" key="3">
    <source>
        <dbReference type="Proteomes" id="UP000680304"/>
    </source>
</evidence>
<dbReference type="PANTHER" id="PTHR40274">
    <property type="entry name" value="VIRGINIAMYCIN B LYASE"/>
    <property type="match status" value="1"/>
</dbReference>
<dbReference type="SUPFAM" id="SSF50998">
    <property type="entry name" value="Quinoprotein alcohol dehydrogenase-like"/>
    <property type="match status" value="1"/>
</dbReference>
<gene>
    <name evidence="2" type="ORF">PACILC2_55050</name>
</gene>